<dbReference type="AlphaFoldDB" id="A0AAN9MAD1"/>
<evidence type="ECO:0000256" key="5">
    <source>
        <dbReference type="ARBA" id="ARBA00022989"/>
    </source>
</evidence>
<evidence type="ECO:0000313" key="8">
    <source>
        <dbReference type="Proteomes" id="UP001374584"/>
    </source>
</evidence>
<keyword evidence="5" id="KW-1133">Transmembrane helix</keyword>
<dbReference type="InterPro" id="IPR032675">
    <property type="entry name" value="LRR_dom_sf"/>
</dbReference>
<dbReference type="PANTHER" id="PTHR27008">
    <property type="entry name" value="OS04G0122200 PROTEIN"/>
    <property type="match status" value="1"/>
</dbReference>
<keyword evidence="8" id="KW-1185">Reference proteome</keyword>
<keyword evidence="3" id="KW-0812">Transmembrane</keyword>
<keyword evidence="6" id="KW-0472">Membrane</keyword>
<dbReference type="GO" id="GO:0016020">
    <property type="term" value="C:membrane"/>
    <property type="evidence" value="ECO:0007669"/>
    <property type="project" value="UniProtKB-SubCell"/>
</dbReference>
<sequence length="392" mass="43406">MPSLVAFPNKLLVSTLVAFTHFRISPLTFCSIQFLQPVRDLSLALKNQYKESLFRPEDDREIPKATAQNFEKGPKRSNQDGTKQLHNLIGRIPIEISYLHKLQSLNVGNKLTGRIPSFLGNLSALLHFSVGINNLEGEVPHELCRLKDLVWILVPINNLIGTFPSCFYNMSSLIVISATKNQFNGSLPPNMFHSLPNLKQFYIALNQVSCSNPPSITNASILSLLEIGANQFTGQVPALEKLQDLFYLGLSQNNVGDNSTNDLKFLKSFTNYSSLQMLDIFDNNFGGQLPNSLANLSTQLNRLYLGGKHTILFGITQRSSTLDLSRNNLSGSIPTDLQNISFLEYFNVSFNMLDGEVPTGGLFQNATGFVVNGNDNLCGVIRLNGIAFLKKS</sequence>
<dbReference type="PANTHER" id="PTHR27008:SF523">
    <property type="entry name" value="LRR RECEPTOR-LIKE KINASE FAMILY PROTEIN"/>
    <property type="match status" value="1"/>
</dbReference>
<evidence type="ECO:0000256" key="6">
    <source>
        <dbReference type="ARBA" id="ARBA00023136"/>
    </source>
</evidence>
<gene>
    <name evidence="7" type="ORF">VNO80_22713</name>
</gene>
<reference evidence="7 8" key="1">
    <citation type="submission" date="2024-01" db="EMBL/GenBank/DDBJ databases">
        <title>The genomes of 5 underutilized Papilionoideae crops provide insights into root nodulation and disease resistanc.</title>
        <authorList>
            <person name="Jiang F."/>
        </authorList>
    </citation>
    <scope>NUCLEOTIDE SEQUENCE [LARGE SCALE GENOMIC DNA]</scope>
    <source>
        <strain evidence="7">JINMINGXINNONG_FW02</strain>
        <tissue evidence="7">Leaves</tissue>
    </source>
</reference>
<name>A0AAN9MAD1_PHACN</name>
<comment type="caution">
    <text evidence="7">The sequence shown here is derived from an EMBL/GenBank/DDBJ whole genome shotgun (WGS) entry which is preliminary data.</text>
</comment>
<dbReference type="InterPro" id="IPR001611">
    <property type="entry name" value="Leu-rich_rpt"/>
</dbReference>
<evidence type="ECO:0000256" key="1">
    <source>
        <dbReference type="ARBA" id="ARBA00004370"/>
    </source>
</evidence>
<organism evidence="7 8">
    <name type="scientific">Phaseolus coccineus</name>
    <name type="common">Scarlet runner bean</name>
    <name type="synonym">Phaseolus multiflorus</name>
    <dbReference type="NCBI Taxonomy" id="3886"/>
    <lineage>
        <taxon>Eukaryota</taxon>
        <taxon>Viridiplantae</taxon>
        <taxon>Streptophyta</taxon>
        <taxon>Embryophyta</taxon>
        <taxon>Tracheophyta</taxon>
        <taxon>Spermatophyta</taxon>
        <taxon>Magnoliopsida</taxon>
        <taxon>eudicotyledons</taxon>
        <taxon>Gunneridae</taxon>
        <taxon>Pentapetalae</taxon>
        <taxon>rosids</taxon>
        <taxon>fabids</taxon>
        <taxon>Fabales</taxon>
        <taxon>Fabaceae</taxon>
        <taxon>Papilionoideae</taxon>
        <taxon>50 kb inversion clade</taxon>
        <taxon>NPAAA clade</taxon>
        <taxon>indigoferoid/millettioid clade</taxon>
        <taxon>Phaseoleae</taxon>
        <taxon>Phaseolus</taxon>
    </lineage>
</organism>
<evidence type="ECO:0000256" key="3">
    <source>
        <dbReference type="ARBA" id="ARBA00022692"/>
    </source>
</evidence>
<evidence type="ECO:0000313" key="7">
    <source>
        <dbReference type="EMBL" id="KAK7348163.1"/>
    </source>
</evidence>
<dbReference type="Proteomes" id="UP001374584">
    <property type="component" value="Unassembled WGS sequence"/>
</dbReference>
<protein>
    <submittedName>
        <fullName evidence="7">Uncharacterized protein</fullName>
    </submittedName>
</protein>
<keyword evidence="4" id="KW-0677">Repeat</keyword>
<proteinExistence type="predicted"/>
<keyword evidence="2" id="KW-0433">Leucine-rich repeat</keyword>
<dbReference type="Gene3D" id="3.80.10.10">
    <property type="entry name" value="Ribonuclease Inhibitor"/>
    <property type="match status" value="1"/>
</dbReference>
<evidence type="ECO:0000256" key="4">
    <source>
        <dbReference type="ARBA" id="ARBA00022737"/>
    </source>
</evidence>
<dbReference type="EMBL" id="JAYMYR010000008">
    <property type="protein sequence ID" value="KAK7348163.1"/>
    <property type="molecule type" value="Genomic_DNA"/>
</dbReference>
<dbReference type="SUPFAM" id="SSF52058">
    <property type="entry name" value="L domain-like"/>
    <property type="match status" value="1"/>
</dbReference>
<accession>A0AAN9MAD1</accession>
<dbReference type="Pfam" id="PF00560">
    <property type="entry name" value="LRR_1"/>
    <property type="match status" value="2"/>
</dbReference>
<dbReference type="InterPro" id="IPR051809">
    <property type="entry name" value="Plant_receptor-like_S/T_kinase"/>
</dbReference>
<comment type="subcellular location">
    <subcellularLocation>
        <location evidence="1">Membrane</location>
    </subcellularLocation>
</comment>
<evidence type="ECO:0000256" key="2">
    <source>
        <dbReference type="ARBA" id="ARBA00022614"/>
    </source>
</evidence>